<keyword evidence="3" id="KW-0963">Cytoplasm</keyword>
<dbReference type="InterPro" id="IPR000504">
    <property type="entry name" value="RRM_dom"/>
</dbReference>
<organism evidence="10 11">
    <name type="scientific">Macrosiphum euphorbiae</name>
    <name type="common">potato aphid</name>
    <dbReference type="NCBI Taxonomy" id="13131"/>
    <lineage>
        <taxon>Eukaryota</taxon>
        <taxon>Metazoa</taxon>
        <taxon>Ecdysozoa</taxon>
        <taxon>Arthropoda</taxon>
        <taxon>Hexapoda</taxon>
        <taxon>Insecta</taxon>
        <taxon>Pterygota</taxon>
        <taxon>Neoptera</taxon>
        <taxon>Paraneoptera</taxon>
        <taxon>Hemiptera</taxon>
        <taxon>Sternorrhyncha</taxon>
        <taxon>Aphidomorpha</taxon>
        <taxon>Aphidoidea</taxon>
        <taxon>Aphididae</taxon>
        <taxon>Macrosiphini</taxon>
        <taxon>Macrosiphum</taxon>
    </lineage>
</organism>
<name>A0AAV0Y1J8_9HEMI</name>
<dbReference type="PROSITE" id="PS50102">
    <property type="entry name" value="RRM"/>
    <property type="match status" value="1"/>
</dbReference>
<evidence type="ECO:0000313" key="11">
    <source>
        <dbReference type="Proteomes" id="UP001160148"/>
    </source>
</evidence>
<dbReference type="GO" id="GO:0005681">
    <property type="term" value="C:spliceosomal complex"/>
    <property type="evidence" value="ECO:0007669"/>
    <property type="project" value="TreeGrafter"/>
</dbReference>
<dbReference type="InterPro" id="IPR036869">
    <property type="entry name" value="J_dom_sf"/>
</dbReference>
<keyword evidence="5" id="KW-0143">Chaperone</keyword>
<feature type="domain" description="RRM" evidence="9">
    <location>
        <begin position="117"/>
        <end position="189"/>
    </location>
</feature>
<dbReference type="SUPFAM" id="SSF54928">
    <property type="entry name" value="RNA-binding domain, RBD"/>
    <property type="match status" value="1"/>
</dbReference>
<dbReference type="Gene3D" id="3.30.70.330">
    <property type="match status" value="1"/>
</dbReference>
<reference evidence="10 11" key="1">
    <citation type="submission" date="2023-01" db="EMBL/GenBank/DDBJ databases">
        <authorList>
            <person name="Whitehead M."/>
        </authorList>
    </citation>
    <scope>NUCLEOTIDE SEQUENCE [LARGE SCALE GENOMIC DNA]</scope>
</reference>
<proteinExistence type="predicted"/>
<sequence length="195" mass="22493">MDPELKDLDFYKILEIQQSATDKEIKTAYRKKALKCHPDKNPNDPEAAQTFMRLSKILSVLTDTEARCKYDKSLNARTAKKCDYYMNILNLEKELESLKRDFELLEQETEKERIGSYILRLKWKKKGVYDKAKLTSLFSKYGDILSVVVLQNNKPMGFVQYKSKTSAINAKNEEVGLKSCPLIVSFLGEYGPDTK</sequence>
<evidence type="ECO:0000256" key="7">
    <source>
        <dbReference type="PROSITE-ProRule" id="PRU00176"/>
    </source>
</evidence>
<dbReference type="Gene3D" id="1.10.287.110">
    <property type="entry name" value="DnaJ domain"/>
    <property type="match status" value="1"/>
</dbReference>
<feature type="domain" description="J" evidence="8">
    <location>
        <begin position="9"/>
        <end position="74"/>
    </location>
</feature>
<dbReference type="PANTHER" id="PTHR44313">
    <property type="entry name" value="DNAJ HOMOLOG SUBFAMILY C MEMBER 17"/>
    <property type="match status" value="1"/>
</dbReference>
<evidence type="ECO:0000259" key="8">
    <source>
        <dbReference type="PROSITE" id="PS50076"/>
    </source>
</evidence>
<protein>
    <submittedName>
        <fullName evidence="10">Uncharacterized protein</fullName>
    </submittedName>
</protein>
<dbReference type="GO" id="GO:0003723">
    <property type="term" value="F:RNA binding"/>
    <property type="evidence" value="ECO:0007669"/>
    <property type="project" value="UniProtKB-UniRule"/>
</dbReference>
<dbReference type="PANTHER" id="PTHR44313:SF1">
    <property type="entry name" value="DNAJ HOMOLOG SUBFAMILY C MEMBER 17"/>
    <property type="match status" value="1"/>
</dbReference>
<keyword evidence="11" id="KW-1185">Reference proteome</keyword>
<gene>
    <name evidence="10" type="ORF">MEUPH1_LOCUS27678</name>
</gene>
<dbReference type="Pfam" id="PF00226">
    <property type="entry name" value="DnaJ"/>
    <property type="match status" value="1"/>
</dbReference>
<evidence type="ECO:0000256" key="3">
    <source>
        <dbReference type="ARBA" id="ARBA00022490"/>
    </source>
</evidence>
<dbReference type="SUPFAM" id="SSF46565">
    <property type="entry name" value="Chaperone J-domain"/>
    <property type="match status" value="1"/>
</dbReference>
<evidence type="ECO:0000256" key="5">
    <source>
        <dbReference type="ARBA" id="ARBA00023186"/>
    </source>
</evidence>
<evidence type="ECO:0000256" key="6">
    <source>
        <dbReference type="ARBA" id="ARBA00023242"/>
    </source>
</evidence>
<dbReference type="CDD" id="cd06257">
    <property type="entry name" value="DnaJ"/>
    <property type="match status" value="1"/>
</dbReference>
<dbReference type="InterPro" id="IPR001623">
    <property type="entry name" value="DnaJ_domain"/>
</dbReference>
<dbReference type="InterPro" id="IPR012677">
    <property type="entry name" value="Nucleotide-bd_a/b_plait_sf"/>
</dbReference>
<comment type="subcellular location">
    <subcellularLocation>
        <location evidence="2">Cytoplasm</location>
    </subcellularLocation>
    <subcellularLocation>
        <location evidence="1">Nucleus</location>
    </subcellularLocation>
</comment>
<comment type="caution">
    <text evidence="10">The sequence shown here is derived from an EMBL/GenBank/DDBJ whole genome shotgun (WGS) entry which is preliminary data.</text>
</comment>
<dbReference type="GO" id="GO:0005737">
    <property type="term" value="C:cytoplasm"/>
    <property type="evidence" value="ECO:0007669"/>
    <property type="project" value="UniProtKB-SubCell"/>
</dbReference>
<dbReference type="SMART" id="SM00271">
    <property type="entry name" value="DnaJ"/>
    <property type="match status" value="1"/>
</dbReference>
<dbReference type="AlphaFoldDB" id="A0AAV0Y1J8"/>
<dbReference type="PROSITE" id="PS50076">
    <property type="entry name" value="DNAJ_2"/>
    <property type="match status" value="1"/>
</dbReference>
<evidence type="ECO:0000259" key="9">
    <source>
        <dbReference type="PROSITE" id="PS50102"/>
    </source>
</evidence>
<keyword evidence="6" id="KW-0539">Nucleus</keyword>
<dbReference type="InterPro" id="IPR035979">
    <property type="entry name" value="RBD_domain_sf"/>
</dbReference>
<evidence type="ECO:0000256" key="2">
    <source>
        <dbReference type="ARBA" id="ARBA00004496"/>
    </source>
</evidence>
<dbReference type="Proteomes" id="UP001160148">
    <property type="component" value="Unassembled WGS sequence"/>
</dbReference>
<dbReference type="PRINTS" id="PR00625">
    <property type="entry name" value="JDOMAIN"/>
</dbReference>
<evidence type="ECO:0000313" key="10">
    <source>
        <dbReference type="EMBL" id="CAI6374012.1"/>
    </source>
</evidence>
<dbReference type="Pfam" id="PF00076">
    <property type="entry name" value="RRM_1"/>
    <property type="match status" value="1"/>
</dbReference>
<dbReference type="InterPro" id="IPR052094">
    <property type="entry name" value="Pre-mRNA-splicing_ERAD"/>
</dbReference>
<dbReference type="EMBL" id="CARXXK010001143">
    <property type="protein sequence ID" value="CAI6374012.1"/>
    <property type="molecule type" value="Genomic_DNA"/>
</dbReference>
<evidence type="ECO:0000256" key="1">
    <source>
        <dbReference type="ARBA" id="ARBA00004123"/>
    </source>
</evidence>
<accession>A0AAV0Y1J8</accession>
<dbReference type="GO" id="GO:0000390">
    <property type="term" value="P:spliceosomal complex disassembly"/>
    <property type="evidence" value="ECO:0007669"/>
    <property type="project" value="TreeGrafter"/>
</dbReference>
<evidence type="ECO:0000256" key="4">
    <source>
        <dbReference type="ARBA" id="ARBA00022884"/>
    </source>
</evidence>
<keyword evidence="4 7" id="KW-0694">RNA-binding</keyword>